<evidence type="ECO:0000256" key="3">
    <source>
        <dbReference type="ARBA" id="ARBA00012151"/>
    </source>
</evidence>
<dbReference type="GO" id="GO:0005789">
    <property type="term" value="C:endoplasmic reticulum membrane"/>
    <property type="evidence" value="ECO:0007669"/>
    <property type="project" value="UniProtKB-SubCell"/>
</dbReference>
<keyword evidence="8 10" id="KW-1133">Transmembrane helix</keyword>
<keyword evidence="7 10" id="KW-0812">Transmembrane</keyword>
<evidence type="ECO:0000256" key="7">
    <source>
        <dbReference type="ARBA" id="ARBA00022692"/>
    </source>
</evidence>
<dbReference type="InterPro" id="IPR025770">
    <property type="entry name" value="PPMT_MeTrfase"/>
</dbReference>
<feature type="region of interest" description="Disordered" evidence="11">
    <location>
        <begin position="1"/>
        <end position="30"/>
    </location>
</feature>
<keyword evidence="6 10" id="KW-0949">S-adenosyl-L-methionine</keyword>
<keyword evidence="10" id="KW-0256">Endoplasmic reticulum</keyword>
<protein>
    <recommendedName>
        <fullName evidence="3 10">Protein-S-isoprenylcysteine O-methyltransferase</fullName>
        <ecNumber evidence="3 10">2.1.1.100</ecNumber>
    </recommendedName>
</protein>
<dbReference type="Pfam" id="PF04140">
    <property type="entry name" value="ICMT"/>
    <property type="match status" value="1"/>
</dbReference>
<proteinExistence type="inferred from homology"/>
<accession>A0A316UZ95</accession>
<evidence type="ECO:0000256" key="6">
    <source>
        <dbReference type="ARBA" id="ARBA00022691"/>
    </source>
</evidence>
<dbReference type="Proteomes" id="UP000245884">
    <property type="component" value="Unassembled WGS sequence"/>
</dbReference>
<evidence type="ECO:0000256" key="5">
    <source>
        <dbReference type="ARBA" id="ARBA00022679"/>
    </source>
</evidence>
<keyword evidence="5" id="KW-0808">Transferase</keyword>
<dbReference type="GO" id="GO:0032259">
    <property type="term" value="P:methylation"/>
    <property type="evidence" value="ECO:0007669"/>
    <property type="project" value="UniProtKB-KW"/>
</dbReference>
<evidence type="ECO:0000256" key="10">
    <source>
        <dbReference type="RuleBase" id="RU362022"/>
    </source>
</evidence>
<evidence type="ECO:0000256" key="8">
    <source>
        <dbReference type="ARBA" id="ARBA00022989"/>
    </source>
</evidence>
<dbReference type="RefSeq" id="XP_025363097.1">
    <property type="nucleotide sequence ID" value="XM_025505877.1"/>
</dbReference>
<dbReference type="PROSITE" id="PS51564">
    <property type="entry name" value="SAM_ICMT"/>
    <property type="match status" value="1"/>
</dbReference>
<dbReference type="PANTHER" id="PTHR12714:SF9">
    <property type="entry name" value="PROTEIN-S-ISOPRENYLCYSTEINE O-METHYLTRANSFERASE"/>
    <property type="match status" value="1"/>
</dbReference>
<feature type="transmembrane region" description="Helical" evidence="10">
    <location>
        <begin position="104"/>
        <end position="125"/>
    </location>
</feature>
<dbReference type="Gene3D" id="1.20.120.1630">
    <property type="match status" value="1"/>
</dbReference>
<evidence type="ECO:0000313" key="12">
    <source>
        <dbReference type="EMBL" id="PWN28485.1"/>
    </source>
</evidence>
<evidence type="ECO:0000256" key="4">
    <source>
        <dbReference type="ARBA" id="ARBA00022603"/>
    </source>
</evidence>
<comment type="catalytic activity">
    <reaction evidence="10">
        <text>[protein]-C-terminal S-[(2E,6E)-farnesyl]-L-cysteine + S-adenosyl-L-methionine = [protein]-C-terminal S-[(2E,6E)-farnesyl]-L-cysteine methyl ester + S-adenosyl-L-homocysteine</text>
        <dbReference type="Rhea" id="RHEA:21672"/>
        <dbReference type="Rhea" id="RHEA-COMP:12125"/>
        <dbReference type="Rhea" id="RHEA-COMP:12126"/>
        <dbReference type="ChEBI" id="CHEBI:57856"/>
        <dbReference type="ChEBI" id="CHEBI:59789"/>
        <dbReference type="ChEBI" id="CHEBI:90510"/>
        <dbReference type="ChEBI" id="CHEBI:90511"/>
        <dbReference type="EC" id="2.1.1.100"/>
    </reaction>
</comment>
<evidence type="ECO:0000256" key="11">
    <source>
        <dbReference type="SAM" id="MobiDB-lite"/>
    </source>
</evidence>
<keyword evidence="9 10" id="KW-0472">Membrane</keyword>
<feature type="transmembrane region" description="Helical" evidence="10">
    <location>
        <begin position="240"/>
        <end position="268"/>
    </location>
</feature>
<dbReference type="OrthoDB" id="422086at2759"/>
<name>A0A316UZ95_9BASI</name>
<gene>
    <name evidence="12" type="ORF">BDZ90DRAFT_231472</name>
</gene>
<evidence type="ECO:0000256" key="2">
    <source>
        <dbReference type="ARBA" id="ARBA00009140"/>
    </source>
</evidence>
<dbReference type="STRING" id="1569628.A0A316UZ95"/>
<organism evidence="12 13">
    <name type="scientific">Jaminaea rosea</name>
    <dbReference type="NCBI Taxonomy" id="1569628"/>
    <lineage>
        <taxon>Eukaryota</taxon>
        <taxon>Fungi</taxon>
        <taxon>Dikarya</taxon>
        <taxon>Basidiomycota</taxon>
        <taxon>Ustilaginomycotina</taxon>
        <taxon>Exobasidiomycetes</taxon>
        <taxon>Microstromatales</taxon>
        <taxon>Microstromatales incertae sedis</taxon>
        <taxon>Jaminaea</taxon>
    </lineage>
</organism>
<dbReference type="EC" id="2.1.1.100" evidence="3 10"/>
<dbReference type="EMBL" id="KZ819665">
    <property type="protein sequence ID" value="PWN28485.1"/>
    <property type="molecule type" value="Genomic_DNA"/>
</dbReference>
<sequence>MASIPEGTKASIRQRVTGKDEDEMPLNGNGNANLPAPAAYNSFWYNQESIPAHFAPLSLRLVLIGWSLGLLAGISLTLASPLLLPWATTASSNLNDWSWWHVLIAPQLHLYLAAWATFHLLEFVVTARWNPTRLMQDSFLLQNGWNYHAAHLGGIVEFLLEASFFPNIKLASRSSSPAYLALSLYSGLLLLLLGQLLRSHSMISAAGNFSHQVAHKKRDDHVLVKSGVYAWVRHPSYTGFFTWAAATQLVLCNPVGVVVFLGVLWHFFSQRIKSEEASLVAFFGKDYEEYRRKVPSGIPFVR</sequence>
<dbReference type="InterPro" id="IPR007269">
    <property type="entry name" value="ICMT_MeTrfase"/>
</dbReference>
<dbReference type="GO" id="GO:0004671">
    <property type="term" value="F:protein C-terminal S-isoprenylcysteine carboxyl O-methyltransferase activity"/>
    <property type="evidence" value="ECO:0007669"/>
    <property type="project" value="UniProtKB-EC"/>
</dbReference>
<dbReference type="GeneID" id="37027700"/>
<evidence type="ECO:0000256" key="1">
    <source>
        <dbReference type="ARBA" id="ARBA00004141"/>
    </source>
</evidence>
<comment type="similarity">
    <text evidence="2 10">Belongs to the class VI-like SAM-binding methyltransferase superfamily. Isoprenylcysteine carboxyl methyltransferase family.</text>
</comment>
<reference evidence="12 13" key="1">
    <citation type="journal article" date="2018" name="Mol. Biol. Evol.">
        <title>Broad Genomic Sampling Reveals a Smut Pathogenic Ancestry of the Fungal Clade Ustilaginomycotina.</title>
        <authorList>
            <person name="Kijpornyongpan T."/>
            <person name="Mondo S.J."/>
            <person name="Barry K."/>
            <person name="Sandor L."/>
            <person name="Lee J."/>
            <person name="Lipzen A."/>
            <person name="Pangilinan J."/>
            <person name="LaButti K."/>
            <person name="Hainaut M."/>
            <person name="Henrissat B."/>
            <person name="Grigoriev I.V."/>
            <person name="Spatafora J.W."/>
            <person name="Aime M.C."/>
        </authorList>
    </citation>
    <scope>NUCLEOTIDE SEQUENCE [LARGE SCALE GENOMIC DNA]</scope>
    <source>
        <strain evidence="12 13">MCA 5214</strain>
    </source>
</reference>
<evidence type="ECO:0000256" key="9">
    <source>
        <dbReference type="ARBA" id="ARBA00023136"/>
    </source>
</evidence>
<feature type="transmembrane region" description="Helical" evidence="10">
    <location>
        <begin position="61"/>
        <end position="84"/>
    </location>
</feature>
<dbReference type="AlphaFoldDB" id="A0A316UZ95"/>
<keyword evidence="13" id="KW-1185">Reference proteome</keyword>
<evidence type="ECO:0000313" key="13">
    <source>
        <dbReference type="Proteomes" id="UP000245884"/>
    </source>
</evidence>
<feature type="transmembrane region" description="Helical" evidence="10">
    <location>
        <begin position="178"/>
        <end position="197"/>
    </location>
</feature>
<keyword evidence="4 10" id="KW-0489">Methyltransferase</keyword>
<dbReference type="PANTHER" id="PTHR12714">
    <property type="entry name" value="PROTEIN-S ISOPRENYLCYSTEINE O-METHYLTRANSFERASE"/>
    <property type="match status" value="1"/>
</dbReference>
<comment type="subcellular location">
    <subcellularLocation>
        <location evidence="10">Endoplasmic reticulum membrane</location>
        <topology evidence="10">Multi-pass membrane protein</topology>
    </subcellularLocation>
    <subcellularLocation>
        <location evidence="1">Membrane</location>
        <topology evidence="1">Multi-pass membrane protein</topology>
    </subcellularLocation>
</comment>